<reference evidence="7" key="1">
    <citation type="submission" date="2023-07" db="EMBL/GenBank/DDBJ databases">
        <authorList>
            <person name="Kim M."/>
        </authorList>
    </citation>
    <scope>NUCLEOTIDE SEQUENCE</scope>
    <source>
        <strain evidence="7">BIUV-7</strain>
    </source>
</reference>
<comment type="similarity">
    <text evidence="5">Belongs to the TIM14 family.</text>
</comment>
<evidence type="ECO:0000256" key="1">
    <source>
        <dbReference type="ARBA" id="ARBA00004167"/>
    </source>
</evidence>
<dbReference type="Proteomes" id="UP001169764">
    <property type="component" value="Unassembled WGS sequence"/>
</dbReference>
<dbReference type="RefSeq" id="WP_303540593.1">
    <property type="nucleotide sequence ID" value="NZ_JAUOTP010000002.1"/>
</dbReference>
<dbReference type="SMART" id="SM00271">
    <property type="entry name" value="DnaJ"/>
    <property type="match status" value="1"/>
</dbReference>
<evidence type="ECO:0000256" key="4">
    <source>
        <dbReference type="ARBA" id="ARBA00023136"/>
    </source>
</evidence>
<evidence type="ECO:0000313" key="8">
    <source>
        <dbReference type="Proteomes" id="UP001169764"/>
    </source>
</evidence>
<keyword evidence="4" id="KW-0472">Membrane</keyword>
<proteinExistence type="inferred from homology"/>
<dbReference type="InterPro" id="IPR001623">
    <property type="entry name" value="DnaJ_domain"/>
</dbReference>
<gene>
    <name evidence="7" type="ORF">Q4F19_05640</name>
</gene>
<dbReference type="EMBL" id="JAUOTP010000002">
    <property type="protein sequence ID" value="MDO6413856.1"/>
    <property type="molecule type" value="Genomic_DNA"/>
</dbReference>
<protein>
    <submittedName>
        <fullName evidence="7">Molecular chaperone DnaJ</fullName>
    </submittedName>
</protein>
<evidence type="ECO:0000259" key="6">
    <source>
        <dbReference type="PROSITE" id="PS50076"/>
    </source>
</evidence>
<comment type="subcellular location">
    <subcellularLocation>
        <location evidence="1">Membrane</location>
        <topology evidence="1">Single-pass membrane protein</topology>
    </subcellularLocation>
</comment>
<name>A0ABT8Y6C5_9SPHN</name>
<keyword evidence="2" id="KW-0812">Transmembrane</keyword>
<dbReference type="CDD" id="cd06257">
    <property type="entry name" value="DnaJ"/>
    <property type="match status" value="1"/>
</dbReference>
<dbReference type="Gene3D" id="1.10.287.110">
    <property type="entry name" value="DnaJ domain"/>
    <property type="match status" value="1"/>
</dbReference>
<dbReference type="InterPro" id="IPR036869">
    <property type="entry name" value="J_dom_sf"/>
</dbReference>
<keyword evidence="3" id="KW-1133">Transmembrane helix</keyword>
<evidence type="ECO:0000256" key="3">
    <source>
        <dbReference type="ARBA" id="ARBA00022989"/>
    </source>
</evidence>
<evidence type="ECO:0000313" key="7">
    <source>
        <dbReference type="EMBL" id="MDO6413856.1"/>
    </source>
</evidence>
<dbReference type="SUPFAM" id="SSF46565">
    <property type="entry name" value="Chaperone J-domain"/>
    <property type="match status" value="1"/>
</dbReference>
<organism evidence="7 8">
    <name type="scientific">Sphingomonas natans</name>
    <dbReference type="NCBI Taxonomy" id="3063330"/>
    <lineage>
        <taxon>Bacteria</taxon>
        <taxon>Pseudomonadati</taxon>
        <taxon>Pseudomonadota</taxon>
        <taxon>Alphaproteobacteria</taxon>
        <taxon>Sphingomonadales</taxon>
        <taxon>Sphingomonadaceae</taxon>
        <taxon>Sphingomonas</taxon>
    </lineage>
</organism>
<feature type="domain" description="J" evidence="6">
    <location>
        <begin position="80"/>
        <end position="135"/>
    </location>
</feature>
<dbReference type="PROSITE" id="PS50076">
    <property type="entry name" value="DNAJ_2"/>
    <property type="match status" value="1"/>
</dbReference>
<evidence type="ECO:0000256" key="5">
    <source>
        <dbReference type="ARBA" id="ARBA00038105"/>
    </source>
</evidence>
<sequence>MMGLLLLAAAGIAYWAWKTRDWKTLRFGDVAAVVAALIGMRLFSRGEALPALVAIGGAGWWLWFRKRGGGAAESGMSTDRARALLDVGRGASAEEIRAAHRRLIQRVHPDVGGSAHLATEINQARDALLATDVKR</sequence>
<dbReference type="PANTHER" id="PTHR12763">
    <property type="match status" value="1"/>
</dbReference>
<keyword evidence="8" id="KW-1185">Reference proteome</keyword>
<evidence type="ECO:0000256" key="2">
    <source>
        <dbReference type="ARBA" id="ARBA00022692"/>
    </source>
</evidence>
<comment type="caution">
    <text evidence="7">The sequence shown here is derived from an EMBL/GenBank/DDBJ whole genome shotgun (WGS) entry which is preliminary data.</text>
</comment>
<dbReference type="PANTHER" id="PTHR12763:SF28">
    <property type="entry name" value="GEO10507P1-RELATED"/>
    <property type="match status" value="1"/>
</dbReference>
<accession>A0ABT8Y6C5</accession>